<feature type="domain" description="PKD" evidence="2">
    <location>
        <begin position="22"/>
        <end position="84"/>
    </location>
</feature>
<dbReference type="PROSITE" id="PS50093">
    <property type="entry name" value="PKD"/>
    <property type="match status" value="1"/>
</dbReference>
<gene>
    <name evidence="3" type="ORF">GETHLI_24540</name>
</gene>
<dbReference type="InterPro" id="IPR015183">
    <property type="entry name" value="QH-AmDH_asu_dom_III"/>
</dbReference>
<evidence type="ECO:0000313" key="4">
    <source>
        <dbReference type="Proteomes" id="UP001165069"/>
    </source>
</evidence>
<dbReference type="Proteomes" id="UP001165069">
    <property type="component" value="Unassembled WGS sequence"/>
</dbReference>
<organism evidence="3 4">
    <name type="scientific">Geothrix limicola</name>
    <dbReference type="NCBI Taxonomy" id="2927978"/>
    <lineage>
        <taxon>Bacteria</taxon>
        <taxon>Pseudomonadati</taxon>
        <taxon>Acidobacteriota</taxon>
        <taxon>Holophagae</taxon>
        <taxon>Holophagales</taxon>
        <taxon>Holophagaceae</taxon>
        <taxon>Geothrix</taxon>
    </lineage>
</organism>
<keyword evidence="1" id="KW-0732">Signal</keyword>
<accession>A0ABQ5QH79</accession>
<protein>
    <recommendedName>
        <fullName evidence="2">PKD domain-containing protein</fullName>
    </recommendedName>
</protein>
<dbReference type="Gene3D" id="2.60.40.10">
    <property type="entry name" value="Immunoglobulins"/>
    <property type="match status" value="2"/>
</dbReference>
<evidence type="ECO:0000256" key="1">
    <source>
        <dbReference type="SAM" id="SignalP"/>
    </source>
</evidence>
<feature type="chain" id="PRO_5046222202" description="PKD domain-containing protein" evidence="1">
    <location>
        <begin position="20"/>
        <end position="315"/>
    </location>
</feature>
<name>A0ABQ5QH79_9BACT</name>
<evidence type="ECO:0000259" key="2">
    <source>
        <dbReference type="PROSITE" id="PS50093"/>
    </source>
</evidence>
<dbReference type="InterPro" id="IPR013783">
    <property type="entry name" value="Ig-like_fold"/>
</dbReference>
<feature type="signal peptide" evidence="1">
    <location>
        <begin position="1"/>
        <end position="19"/>
    </location>
</feature>
<dbReference type="InterPro" id="IPR035986">
    <property type="entry name" value="PKD_dom_sf"/>
</dbReference>
<dbReference type="EMBL" id="BSDE01000004">
    <property type="protein sequence ID" value="GLH73952.1"/>
    <property type="molecule type" value="Genomic_DNA"/>
</dbReference>
<dbReference type="Pfam" id="PF18911">
    <property type="entry name" value="PKD_4"/>
    <property type="match status" value="1"/>
</dbReference>
<dbReference type="SUPFAM" id="SSF49299">
    <property type="entry name" value="PKD domain"/>
    <property type="match status" value="1"/>
</dbReference>
<dbReference type="CDD" id="cd00146">
    <property type="entry name" value="PKD"/>
    <property type="match status" value="1"/>
</dbReference>
<dbReference type="Pfam" id="PF09099">
    <property type="entry name" value="Qn_am_d_aIII"/>
    <property type="match status" value="1"/>
</dbReference>
<proteinExistence type="predicted"/>
<dbReference type="RefSeq" id="WP_285575697.1">
    <property type="nucleotide sequence ID" value="NZ_BSDE01000004.1"/>
</dbReference>
<keyword evidence="4" id="KW-1185">Reference proteome</keyword>
<comment type="caution">
    <text evidence="3">The sequence shown here is derived from an EMBL/GenBank/DDBJ whole genome shotgun (WGS) entry which is preliminary data.</text>
</comment>
<dbReference type="InterPro" id="IPR000601">
    <property type="entry name" value="PKD_dom"/>
</dbReference>
<sequence length="315" mass="33405">MRSILCAFLLPFVVAASLAAQTAGSIFATPSVPMRGAPVTLMLSATSLPAGGVRWDFGDGQVQSGGTVTNHVYAAAGFYAVRATYVPFSAQLPVTALLQLHVSQPTGPAAPFLLSALRLRWEDGRTDQSVDRGFTPLVAYVDLKFEGTGLLQAQWTVDGVPLGTFAVQLAFANTARLDTRNMLPLPTTEPGEHLVSLRILSPQVTFTVPTIRYFVRQSAQEPPRVDAVLPAVLARGQDVEVQLRGSGLVKGVKVSFGRGVALVAPLRFTGPGQATARIFVSPTAREGQRKVHVVGPSGRSEGPATLQIVRVVPET</sequence>
<reference evidence="3 4" key="1">
    <citation type="journal article" date="2023" name="Antonie Van Leeuwenhoek">
        <title>Mesoterricola silvestris gen. nov., sp. nov., Mesoterricola sediminis sp. nov., Geothrix oryzae sp. nov., Geothrix edaphica sp. nov., Geothrix rubra sp. nov., and Geothrix limicola sp. nov., six novel members of Acidobacteriota isolated from soils.</title>
        <authorList>
            <person name="Itoh H."/>
            <person name="Sugisawa Y."/>
            <person name="Mise K."/>
            <person name="Xu Z."/>
            <person name="Kuniyasu M."/>
            <person name="Ushijima N."/>
            <person name="Kawano K."/>
            <person name="Kobayashi E."/>
            <person name="Shiratori Y."/>
            <person name="Masuda Y."/>
            <person name="Senoo K."/>
        </authorList>
    </citation>
    <scope>NUCLEOTIDE SEQUENCE [LARGE SCALE GENOMIC DNA]</scope>
    <source>
        <strain evidence="3 4">Red804</strain>
    </source>
</reference>
<evidence type="ECO:0000313" key="3">
    <source>
        <dbReference type="EMBL" id="GLH73952.1"/>
    </source>
</evidence>